<dbReference type="GO" id="GO:0003677">
    <property type="term" value="F:DNA binding"/>
    <property type="evidence" value="ECO:0007669"/>
    <property type="project" value="UniProtKB-KW"/>
</dbReference>
<feature type="domain" description="HTH rpiR-type" evidence="4">
    <location>
        <begin position="2"/>
        <end position="78"/>
    </location>
</feature>
<dbReference type="InterPro" id="IPR001347">
    <property type="entry name" value="SIS_dom"/>
</dbReference>
<evidence type="ECO:0000259" key="4">
    <source>
        <dbReference type="PROSITE" id="PS51071"/>
    </source>
</evidence>
<dbReference type="InterPro" id="IPR046348">
    <property type="entry name" value="SIS_dom_sf"/>
</dbReference>
<evidence type="ECO:0000313" key="6">
    <source>
        <dbReference type="EMBL" id="AJD89880.1"/>
    </source>
</evidence>
<reference evidence="6 7" key="1">
    <citation type="submission" date="2014-08" db="EMBL/GenBank/DDBJ databases">
        <title>Complete genome of a marine bacteria Jeotgalibacillus malaysiensis.</title>
        <authorList>
            <person name="Yaakop A.S."/>
            <person name="Chan K.-G."/>
            <person name="Goh K.M."/>
        </authorList>
    </citation>
    <scope>NUCLEOTIDE SEQUENCE [LARGE SCALE GENOMIC DNA]</scope>
    <source>
        <strain evidence="6 7">D5</strain>
    </source>
</reference>
<dbReference type="Gene3D" id="1.10.10.10">
    <property type="entry name" value="Winged helix-like DNA-binding domain superfamily/Winged helix DNA-binding domain"/>
    <property type="match status" value="1"/>
</dbReference>
<protein>
    <recommendedName>
        <fullName evidence="8">Transcriptional regulator</fullName>
    </recommendedName>
</protein>
<dbReference type="CDD" id="cd05013">
    <property type="entry name" value="SIS_RpiR"/>
    <property type="match status" value="1"/>
</dbReference>
<evidence type="ECO:0000313" key="7">
    <source>
        <dbReference type="Proteomes" id="UP000031449"/>
    </source>
</evidence>
<evidence type="ECO:0000256" key="2">
    <source>
        <dbReference type="ARBA" id="ARBA00023125"/>
    </source>
</evidence>
<dbReference type="STRING" id="1508404.JMA_05630"/>
<dbReference type="InterPro" id="IPR009057">
    <property type="entry name" value="Homeodomain-like_sf"/>
</dbReference>
<dbReference type="InterPro" id="IPR036388">
    <property type="entry name" value="WH-like_DNA-bd_sf"/>
</dbReference>
<feature type="domain" description="SIS" evidence="5">
    <location>
        <begin position="124"/>
        <end position="260"/>
    </location>
</feature>
<dbReference type="Pfam" id="PF01418">
    <property type="entry name" value="HTH_6"/>
    <property type="match status" value="1"/>
</dbReference>
<evidence type="ECO:0000256" key="1">
    <source>
        <dbReference type="ARBA" id="ARBA00023015"/>
    </source>
</evidence>
<dbReference type="SUPFAM" id="SSF53697">
    <property type="entry name" value="SIS domain"/>
    <property type="match status" value="1"/>
</dbReference>
<organism evidence="6 7">
    <name type="scientific">Jeotgalibacillus malaysiensis</name>
    <dbReference type="NCBI Taxonomy" id="1508404"/>
    <lineage>
        <taxon>Bacteria</taxon>
        <taxon>Bacillati</taxon>
        <taxon>Bacillota</taxon>
        <taxon>Bacilli</taxon>
        <taxon>Bacillales</taxon>
        <taxon>Caryophanaceae</taxon>
        <taxon>Jeotgalibacillus</taxon>
    </lineage>
</organism>
<dbReference type="KEGG" id="jeo:JMA_05630"/>
<dbReference type="Proteomes" id="UP000031449">
    <property type="component" value="Chromosome"/>
</dbReference>
<dbReference type="PANTHER" id="PTHR30514:SF18">
    <property type="entry name" value="RPIR-FAMILY TRANSCRIPTIONAL REGULATOR"/>
    <property type="match status" value="1"/>
</dbReference>
<proteinExistence type="predicted"/>
<dbReference type="HOGENOM" id="CLU_055769_1_1_9"/>
<sequence length="283" mass="32136">MQDILQKLENSYTKLSAGQKKVARLFFDNPSVIAFSSALEVGKMVDVSESTVIRLTQKIGYKGYPEAQQQIQRKLAEARFYADQREHAEDKSEDQAFLHSLLDADIANIEKLKQSLKEEDLLRVVDIISHAKKVYVTSNLFSYGLGHLFTQWMSMVLDNTEMLMQGDVQYYQQLSKMDESNVVIVLAFPRYTKNILETVKTAKSQGATVISITDSKDSPVAAHSDILLEAAMNANLKIDSFTAVVALLTSIMRFVSVKEHEKVSANLERVEKMYEEKEIFYRD</sequence>
<dbReference type="AlphaFoldDB" id="A0A0B5AHM1"/>
<dbReference type="GO" id="GO:0003700">
    <property type="term" value="F:DNA-binding transcription factor activity"/>
    <property type="evidence" value="ECO:0007669"/>
    <property type="project" value="InterPro"/>
</dbReference>
<dbReference type="GO" id="GO:0097367">
    <property type="term" value="F:carbohydrate derivative binding"/>
    <property type="evidence" value="ECO:0007669"/>
    <property type="project" value="InterPro"/>
</dbReference>
<evidence type="ECO:0000259" key="5">
    <source>
        <dbReference type="PROSITE" id="PS51464"/>
    </source>
</evidence>
<dbReference type="GO" id="GO:1901135">
    <property type="term" value="P:carbohydrate derivative metabolic process"/>
    <property type="evidence" value="ECO:0007669"/>
    <property type="project" value="InterPro"/>
</dbReference>
<dbReference type="OrthoDB" id="2930at2"/>
<dbReference type="PANTHER" id="PTHR30514">
    <property type="entry name" value="GLUCOKINASE"/>
    <property type="match status" value="1"/>
</dbReference>
<evidence type="ECO:0000256" key="3">
    <source>
        <dbReference type="ARBA" id="ARBA00023163"/>
    </source>
</evidence>
<dbReference type="PROSITE" id="PS51464">
    <property type="entry name" value="SIS"/>
    <property type="match status" value="1"/>
</dbReference>
<dbReference type="BioCyc" id="JESP1508404:G14D9-9780-MONOMER"/>
<dbReference type="InterPro" id="IPR047640">
    <property type="entry name" value="RpiR-like"/>
</dbReference>
<dbReference type="PROSITE" id="PS51071">
    <property type="entry name" value="HTH_RPIR"/>
    <property type="match status" value="1"/>
</dbReference>
<dbReference type="EMBL" id="CP009416">
    <property type="protein sequence ID" value="AJD89880.1"/>
    <property type="molecule type" value="Genomic_DNA"/>
</dbReference>
<dbReference type="SUPFAM" id="SSF46689">
    <property type="entry name" value="Homeodomain-like"/>
    <property type="match status" value="1"/>
</dbReference>
<dbReference type="InterPro" id="IPR035472">
    <property type="entry name" value="RpiR-like_SIS"/>
</dbReference>
<evidence type="ECO:0008006" key="8">
    <source>
        <dbReference type="Google" id="ProtNLM"/>
    </source>
</evidence>
<dbReference type="Gene3D" id="3.40.50.10490">
    <property type="entry name" value="Glucose-6-phosphate isomerase like protein, domain 1"/>
    <property type="match status" value="1"/>
</dbReference>
<keyword evidence="1" id="KW-0805">Transcription regulation</keyword>
<accession>A0A0B5AHM1</accession>
<keyword evidence="2" id="KW-0238">DNA-binding</keyword>
<name>A0A0B5AHM1_9BACL</name>
<gene>
    <name evidence="6" type="ORF">JMA_05630</name>
</gene>
<dbReference type="InterPro" id="IPR000281">
    <property type="entry name" value="HTH_RpiR"/>
</dbReference>
<keyword evidence="7" id="KW-1185">Reference proteome</keyword>
<keyword evidence="3" id="KW-0804">Transcription</keyword>
<dbReference type="Pfam" id="PF01380">
    <property type="entry name" value="SIS"/>
    <property type="match status" value="1"/>
</dbReference>